<keyword evidence="4 5" id="KW-0472">Membrane</keyword>
<comment type="subcellular location">
    <subcellularLocation>
        <location evidence="1">Endomembrane system</location>
        <topology evidence="1">Multi-pass membrane protein</topology>
    </subcellularLocation>
</comment>
<feature type="transmembrane region" description="Helical" evidence="5">
    <location>
        <begin position="367"/>
        <end position="390"/>
    </location>
</feature>
<accession>A0ABT3T975</accession>
<dbReference type="PANTHER" id="PTHR43826">
    <property type="entry name" value="GLUCOSE-6-PHOSPHATE EXCHANGER SLC37A4"/>
    <property type="match status" value="1"/>
</dbReference>
<feature type="transmembrane region" description="Helical" evidence="5">
    <location>
        <begin position="105"/>
        <end position="128"/>
    </location>
</feature>
<gene>
    <name evidence="6" type="ORF">EYC82_15830</name>
</gene>
<feature type="transmembrane region" description="Helical" evidence="5">
    <location>
        <begin position="149"/>
        <end position="167"/>
    </location>
</feature>
<name>A0ABT3T975_9GAMM</name>
<feature type="transmembrane region" description="Helical" evidence="5">
    <location>
        <begin position="187"/>
        <end position="205"/>
    </location>
</feature>
<protein>
    <submittedName>
        <fullName evidence="6">MFS transporter</fullName>
    </submittedName>
</protein>
<reference evidence="6" key="1">
    <citation type="submission" date="2019-02" db="EMBL/GenBank/DDBJ databases">
        <authorList>
            <person name="Li S.-H."/>
        </authorList>
    </citation>
    <scope>NUCLEOTIDE SEQUENCE</scope>
    <source>
        <strain evidence="6">IMCC11814</strain>
    </source>
</reference>
<comment type="caution">
    <text evidence="6">The sequence shown here is derived from an EMBL/GenBank/DDBJ whole genome shotgun (WGS) entry which is preliminary data.</text>
</comment>
<keyword evidence="3 5" id="KW-1133">Transmembrane helix</keyword>
<evidence type="ECO:0000256" key="2">
    <source>
        <dbReference type="ARBA" id="ARBA00022692"/>
    </source>
</evidence>
<feature type="transmembrane region" description="Helical" evidence="5">
    <location>
        <begin position="303"/>
        <end position="321"/>
    </location>
</feature>
<organism evidence="6 7">
    <name type="scientific">Candidatus Marimicrobium litorale</name>
    <dbReference type="NCBI Taxonomy" id="2518991"/>
    <lineage>
        <taxon>Bacteria</taxon>
        <taxon>Pseudomonadati</taxon>
        <taxon>Pseudomonadota</taxon>
        <taxon>Gammaproteobacteria</taxon>
        <taxon>Cellvibrionales</taxon>
        <taxon>Halieaceae</taxon>
        <taxon>Marimicrobium</taxon>
    </lineage>
</organism>
<dbReference type="InterPro" id="IPR011701">
    <property type="entry name" value="MFS"/>
</dbReference>
<feature type="transmembrane region" description="Helical" evidence="5">
    <location>
        <begin position="327"/>
        <end position="346"/>
    </location>
</feature>
<dbReference type="Pfam" id="PF07690">
    <property type="entry name" value="MFS_1"/>
    <property type="match status" value="1"/>
</dbReference>
<proteinExistence type="predicted"/>
<feature type="transmembrane region" description="Helical" evidence="5">
    <location>
        <begin position="12"/>
        <end position="32"/>
    </location>
</feature>
<dbReference type="SUPFAM" id="SSF103473">
    <property type="entry name" value="MFS general substrate transporter"/>
    <property type="match status" value="1"/>
</dbReference>
<feature type="transmembrane region" description="Helical" evidence="5">
    <location>
        <begin position="81"/>
        <end position="99"/>
    </location>
</feature>
<dbReference type="CDD" id="cd06174">
    <property type="entry name" value="MFS"/>
    <property type="match status" value="1"/>
</dbReference>
<dbReference type="PANTHER" id="PTHR43826:SF3">
    <property type="entry name" value="GLUCOSE-6-PHOSPHATE EXCHANGER SLC37A4"/>
    <property type="match status" value="1"/>
</dbReference>
<evidence type="ECO:0000256" key="4">
    <source>
        <dbReference type="ARBA" id="ARBA00023136"/>
    </source>
</evidence>
<keyword evidence="2 5" id="KW-0812">Transmembrane</keyword>
<dbReference type="Proteomes" id="UP001143304">
    <property type="component" value="Unassembled WGS sequence"/>
</dbReference>
<keyword evidence="7" id="KW-1185">Reference proteome</keyword>
<feature type="transmembrane region" description="Helical" evidence="5">
    <location>
        <begin position="233"/>
        <end position="253"/>
    </location>
</feature>
<sequence length="430" mass="46986">MLGINYADFPHLMTMTALIIAGEAIFSLPFHVTRFFRPTFLEVFEFSNMQLGLVQASYGVIAMLAYFPGGQLADMYSARKLLAASLVATGLGGFYFAQIPSYQSLHLLFGFWGFTTILLFWGALIRATREWGAVSAQGRAFGILDGGRGLFAALVGVAAVLVFRSFFPSDVALASDAERIMALQNVIYCYTAFTFLAVPLVWLLVPEPTVDLVNSNSNFNAHRSGLVRRTIDVMRLPTVWLQSLIIVAAYVGYKGIDNYSLFAYTAYGLNEVEAAELTAYSVWIRPVAAVGAGLLADRILPSRATALCFTLMIICFGFLSFDAPDVSQIWILFANVIVTSAAVFGLRGIYFAMFEEGKVSGVETGTATGLVSVIGFTPDIFMGPMSGWILDRSPGLQGHQDFYLLMTCFAFLGLVASVLFYRFARKPALS</sequence>
<evidence type="ECO:0000313" key="7">
    <source>
        <dbReference type="Proteomes" id="UP001143304"/>
    </source>
</evidence>
<dbReference type="EMBL" id="SHNO01000001">
    <property type="protein sequence ID" value="MCX2978836.1"/>
    <property type="molecule type" value="Genomic_DNA"/>
</dbReference>
<evidence type="ECO:0000313" key="6">
    <source>
        <dbReference type="EMBL" id="MCX2978836.1"/>
    </source>
</evidence>
<dbReference type="InterPro" id="IPR051337">
    <property type="entry name" value="OPA_Antiporter"/>
</dbReference>
<dbReference type="Gene3D" id="1.20.1250.20">
    <property type="entry name" value="MFS general substrate transporter like domains"/>
    <property type="match status" value="2"/>
</dbReference>
<evidence type="ECO:0000256" key="5">
    <source>
        <dbReference type="SAM" id="Phobius"/>
    </source>
</evidence>
<feature type="transmembrane region" description="Helical" evidence="5">
    <location>
        <begin position="402"/>
        <end position="424"/>
    </location>
</feature>
<dbReference type="InterPro" id="IPR036259">
    <property type="entry name" value="MFS_trans_sf"/>
</dbReference>
<evidence type="ECO:0000256" key="1">
    <source>
        <dbReference type="ARBA" id="ARBA00004127"/>
    </source>
</evidence>
<evidence type="ECO:0000256" key="3">
    <source>
        <dbReference type="ARBA" id="ARBA00022989"/>
    </source>
</evidence>
<feature type="transmembrane region" description="Helical" evidence="5">
    <location>
        <begin position="52"/>
        <end position="69"/>
    </location>
</feature>